<dbReference type="PANTHER" id="PTHR43026:SF1">
    <property type="entry name" value="2-HYDROXYACID DEHYDROGENASE HOMOLOG 1-RELATED"/>
    <property type="match status" value="1"/>
</dbReference>
<feature type="compositionally biased region" description="Polar residues" evidence="5">
    <location>
        <begin position="832"/>
        <end position="844"/>
    </location>
</feature>
<dbReference type="SUPFAM" id="SSF52283">
    <property type="entry name" value="Formate/glycerate dehydrogenase catalytic domain-like"/>
    <property type="match status" value="1"/>
</dbReference>
<keyword evidence="2" id="KW-0560">Oxidoreductase</keyword>
<feature type="compositionally biased region" description="Polar residues" evidence="5">
    <location>
        <begin position="852"/>
        <end position="864"/>
    </location>
</feature>
<dbReference type="PROSITE" id="PS00671">
    <property type="entry name" value="D_2_HYDROXYACID_DH_3"/>
    <property type="match status" value="1"/>
</dbReference>
<feature type="compositionally biased region" description="Low complexity" evidence="5">
    <location>
        <begin position="779"/>
        <end position="789"/>
    </location>
</feature>
<dbReference type="EMBL" id="QUTC01005562">
    <property type="protein sequence ID" value="RHY57318.1"/>
    <property type="molecule type" value="Genomic_DNA"/>
</dbReference>
<dbReference type="PANTHER" id="PTHR43026">
    <property type="entry name" value="2-HYDROXYACID DEHYDROGENASE HOMOLOG 1-RELATED"/>
    <property type="match status" value="1"/>
</dbReference>
<dbReference type="VEuPathDB" id="FungiDB:H257_02597"/>
<dbReference type="GO" id="GO:0051287">
    <property type="term" value="F:NAD binding"/>
    <property type="evidence" value="ECO:0007669"/>
    <property type="project" value="InterPro"/>
</dbReference>
<dbReference type="PROSITE" id="PS00670">
    <property type="entry name" value="D_2_HYDROXYACID_DH_2"/>
    <property type="match status" value="1"/>
</dbReference>
<evidence type="ECO:0000259" key="7">
    <source>
        <dbReference type="Pfam" id="PF02826"/>
    </source>
</evidence>
<evidence type="ECO:0000259" key="6">
    <source>
        <dbReference type="Pfam" id="PF00389"/>
    </source>
</evidence>
<feature type="domain" description="D-isomer specific 2-hydroxyacid dehydrogenase NAD-binding" evidence="7">
    <location>
        <begin position="94"/>
        <end position="280"/>
    </location>
</feature>
<evidence type="ECO:0000256" key="2">
    <source>
        <dbReference type="ARBA" id="ARBA00023002"/>
    </source>
</evidence>
<evidence type="ECO:0000256" key="5">
    <source>
        <dbReference type="SAM" id="MobiDB-lite"/>
    </source>
</evidence>
<dbReference type="InterPro" id="IPR029752">
    <property type="entry name" value="D-isomer_DH_CS1"/>
</dbReference>
<name>A0A397D259_APHAT</name>
<feature type="region of interest" description="Disordered" evidence="5">
    <location>
        <begin position="596"/>
        <end position="620"/>
    </location>
</feature>
<dbReference type="Pfam" id="PF00389">
    <property type="entry name" value="2-Hacid_dh"/>
    <property type="match status" value="1"/>
</dbReference>
<dbReference type="InterPro" id="IPR036291">
    <property type="entry name" value="NAD(P)-bd_dom_sf"/>
</dbReference>
<dbReference type="InterPro" id="IPR006139">
    <property type="entry name" value="D-isomer_2_OHA_DH_cat_dom"/>
</dbReference>
<evidence type="ECO:0000256" key="3">
    <source>
        <dbReference type="ARBA" id="ARBA00023027"/>
    </source>
</evidence>
<protein>
    <recommendedName>
        <fullName evidence="10">D-isomer specific 2-hydroxyacid dehydrogenase NAD-binding domain-containing protein</fullName>
    </recommendedName>
</protein>
<comment type="caution">
    <text evidence="8">The sequence shown here is derived from an EMBL/GenBank/DDBJ whole genome shotgun (WGS) entry which is preliminary data.</text>
</comment>
<proteinExistence type="inferred from homology"/>
<dbReference type="Proteomes" id="UP000265716">
    <property type="component" value="Unassembled WGS sequence"/>
</dbReference>
<reference evidence="8 9" key="1">
    <citation type="submission" date="2018-08" db="EMBL/GenBank/DDBJ databases">
        <title>Aphanomyces genome sequencing and annotation.</title>
        <authorList>
            <person name="Minardi D."/>
            <person name="Oidtmann B."/>
            <person name="Van Der Giezen M."/>
            <person name="Studholme D.J."/>
        </authorList>
    </citation>
    <scope>NUCLEOTIDE SEQUENCE [LARGE SCALE GENOMIC DNA]</scope>
    <source>
        <strain evidence="8 9">SA</strain>
    </source>
</reference>
<dbReference type="Pfam" id="PF02826">
    <property type="entry name" value="2-Hacid_dh_C"/>
    <property type="match status" value="1"/>
</dbReference>
<evidence type="ECO:0000313" key="8">
    <source>
        <dbReference type="EMBL" id="RHY57318.1"/>
    </source>
</evidence>
<feature type="compositionally biased region" description="Basic and acidic residues" evidence="5">
    <location>
        <begin position="865"/>
        <end position="877"/>
    </location>
</feature>
<evidence type="ECO:0000256" key="4">
    <source>
        <dbReference type="SAM" id="Coils"/>
    </source>
</evidence>
<accession>A0A397D259</accession>
<sequence length="923" mass="103962">ILILELILNIRFFSHRLKPETALLADGSDAVVIFVNDTANEAVIRKLALLGVKALLLRCAGFDMVDLPTAKEVGLPVLRVPAYSPYAVAEHAAGLMMTLNRKYHRAYNRTREFNFNLQGLLGFDLHGKTVGVIGTGKIGVLFGKICLGFGCNVIAHDVYESDEAKALGIKYVTLDQLLETSDIISLHCPLFPTTKYMINEYTIRQMKKGVMLINTSRGGLLNTTAILQGLKTGHIGSLALDVFEGENDIFYEDHSGEILADEQFTKLFTFPNVLITGHQAYFTKEALDNIAKTTFDNAEAVLTNGPYVNEVKNIQELSKQFHQVAQLVLAHRKELGKVLLKLETTYLAVFEKVLEESLRFYYKYRQEHAEERHHQRKTTLALNTKVEELEETIRVLTHHIEAKEILLKSHRVQIHDLEFQQDEYRELKMDRLDYEKRELHLRKREQDLWKKQVQMEVQNRLLEHHYAEVWDVKAMRKRWQAAVASEWQLPLVLQQFLTHLPRTVMAFKYYTLPATMDRVEAVYDAKLLADCHDEGDGVGYEPLHQFVTSHFLRICSGRQKAEVELYRLLISVKALYRGSSMLCMFARFMQFLHPPSTSAESDPTSPSPCKGSKPIDPHDDVKASMSKVEMGQIGLPKRCRAISDATGQRLTVRASMRQSMLALSADSTASPDKQSSDDGVSRREIPVVVVNVYLVLELIMDVLQLRNKELDDDLTAMFVSVYSDHHTTKAFSISIQAFVNVCTHHGLVSLVASDRLQSPFEVGATFEPHKPKHNELIMSSSGTSSSSHSPVKKKKSKASSNKPPPLNVLDSISEAPPSTLEANQPTTTTTTKVRLSKTQATDGQPQPPSPPRTNNDPSCDSTLTRGDRSTDSVDKKPSTTYTSDVIEEHIEEIVSPRSTLLEASYDDDTEEIQEEINLLLDFV</sequence>
<dbReference type="Gene3D" id="3.40.50.720">
    <property type="entry name" value="NAD(P)-binding Rossmann-like Domain"/>
    <property type="match status" value="2"/>
</dbReference>
<dbReference type="InterPro" id="IPR006140">
    <property type="entry name" value="D-isomer_DH_NAD-bd"/>
</dbReference>
<dbReference type="GO" id="GO:0016616">
    <property type="term" value="F:oxidoreductase activity, acting on the CH-OH group of donors, NAD or NADP as acceptor"/>
    <property type="evidence" value="ECO:0007669"/>
    <property type="project" value="InterPro"/>
</dbReference>
<dbReference type="CDD" id="cd12183">
    <property type="entry name" value="LDH_like_2"/>
    <property type="match status" value="1"/>
</dbReference>
<evidence type="ECO:0008006" key="10">
    <source>
        <dbReference type="Google" id="ProtNLM"/>
    </source>
</evidence>
<feature type="coiled-coil region" evidence="4">
    <location>
        <begin position="386"/>
        <end position="437"/>
    </location>
</feature>
<evidence type="ECO:0000256" key="1">
    <source>
        <dbReference type="ARBA" id="ARBA00005854"/>
    </source>
</evidence>
<dbReference type="SUPFAM" id="SSF51735">
    <property type="entry name" value="NAD(P)-binding Rossmann-fold domains"/>
    <property type="match status" value="1"/>
</dbReference>
<dbReference type="VEuPathDB" id="FungiDB:H257_02598"/>
<feature type="non-terminal residue" evidence="8">
    <location>
        <position position="1"/>
    </location>
</feature>
<dbReference type="PROSITE" id="PS00065">
    <property type="entry name" value="D_2_HYDROXYACID_DH_1"/>
    <property type="match status" value="1"/>
</dbReference>
<dbReference type="InterPro" id="IPR029753">
    <property type="entry name" value="D-isomer_DH_CS"/>
</dbReference>
<dbReference type="AlphaFoldDB" id="A0A397D259"/>
<dbReference type="InterPro" id="IPR058205">
    <property type="entry name" value="D-LDH-like"/>
</dbReference>
<organism evidence="8 9">
    <name type="scientific">Aphanomyces astaci</name>
    <name type="common">Crayfish plague agent</name>
    <dbReference type="NCBI Taxonomy" id="112090"/>
    <lineage>
        <taxon>Eukaryota</taxon>
        <taxon>Sar</taxon>
        <taxon>Stramenopiles</taxon>
        <taxon>Oomycota</taxon>
        <taxon>Saprolegniomycetes</taxon>
        <taxon>Saprolegniales</taxon>
        <taxon>Verrucalvaceae</taxon>
        <taxon>Aphanomyces</taxon>
    </lineage>
</organism>
<keyword evidence="3" id="KW-0520">NAD</keyword>
<gene>
    <name evidence="8" type="ORF">DYB38_001561</name>
</gene>
<feature type="domain" description="D-isomer specific 2-hydroxyacid dehydrogenase catalytic" evidence="6">
    <location>
        <begin position="9"/>
        <end position="311"/>
    </location>
</feature>
<keyword evidence="4" id="KW-0175">Coiled coil</keyword>
<comment type="similarity">
    <text evidence="1">Belongs to the D-isomer specific 2-hydroxyacid dehydrogenase family.</text>
</comment>
<evidence type="ECO:0000313" key="9">
    <source>
        <dbReference type="Proteomes" id="UP000265716"/>
    </source>
</evidence>
<feature type="region of interest" description="Disordered" evidence="5">
    <location>
        <begin position="764"/>
        <end position="883"/>
    </location>
</feature>